<dbReference type="EMBL" id="ASRX01000044">
    <property type="protein sequence ID" value="EYF03593.1"/>
    <property type="molecule type" value="Genomic_DNA"/>
</dbReference>
<dbReference type="AlphaFoldDB" id="A0A017T300"/>
<evidence type="ECO:0000256" key="1">
    <source>
        <dbReference type="SAM" id="SignalP"/>
    </source>
</evidence>
<dbReference type="Proteomes" id="UP000019678">
    <property type="component" value="Unassembled WGS sequence"/>
</dbReference>
<keyword evidence="1" id="KW-0732">Signal</keyword>
<comment type="caution">
    <text evidence="2">The sequence shown here is derived from an EMBL/GenBank/DDBJ whole genome shotgun (WGS) entry which is preliminary data.</text>
</comment>
<proteinExistence type="predicted"/>
<keyword evidence="3" id="KW-1185">Reference proteome</keyword>
<dbReference type="STRING" id="1192034.CAP_5384"/>
<name>A0A017T300_9BACT</name>
<feature type="chain" id="PRO_5001496880" evidence="1">
    <location>
        <begin position="28"/>
        <end position="198"/>
    </location>
</feature>
<feature type="signal peptide" evidence="1">
    <location>
        <begin position="1"/>
        <end position="27"/>
    </location>
</feature>
<organism evidence="2 3">
    <name type="scientific">Chondromyces apiculatus DSM 436</name>
    <dbReference type="NCBI Taxonomy" id="1192034"/>
    <lineage>
        <taxon>Bacteria</taxon>
        <taxon>Pseudomonadati</taxon>
        <taxon>Myxococcota</taxon>
        <taxon>Polyangia</taxon>
        <taxon>Polyangiales</taxon>
        <taxon>Polyangiaceae</taxon>
        <taxon>Chondromyces</taxon>
    </lineage>
</organism>
<sequence length="198" mass="20521">MSQARRIAALFTTTCLVAFTASTAARADPQGTAALTVGLAGVGAERALWDTTVFHLGVRGDVLFLRDGPRDIGLGPYAEVLTHAFDELQLGGGASLLLPVSETMPLVLSAGAYGRSGEARYGFEPGLAASIFWGSRSYNFHSSYGMAGGLLVQGRVGLGSSGESAVVIGAQLDLAILTMPVVLLVNALKPSPEVQRVE</sequence>
<evidence type="ECO:0000313" key="2">
    <source>
        <dbReference type="EMBL" id="EYF03593.1"/>
    </source>
</evidence>
<accession>A0A017T300</accession>
<gene>
    <name evidence="2" type="ORF">CAP_5384</name>
</gene>
<evidence type="ECO:0000313" key="3">
    <source>
        <dbReference type="Proteomes" id="UP000019678"/>
    </source>
</evidence>
<protein>
    <submittedName>
        <fullName evidence="2">Uncharacterized protein</fullName>
    </submittedName>
</protein>
<dbReference type="RefSeq" id="WP_044245704.1">
    <property type="nucleotide sequence ID" value="NZ_ASRX01000044.1"/>
</dbReference>
<reference evidence="2 3" key="1">
    <citation type="submission" date="2013-05" db="EMBL/GenBank/DDBJ databases">
        <title>Genome assembly of Chondromyces apiculatus DSM 436.</title>
        <authorList>
            <person name="Sharma G."/>
            <person name="Khatri I."/>
            <person name="Kaur C."/>
            <person name="Mayilraj S."/>
            <person name="Subramanian S."/>
        </authorList>
    </citation>
    <scope>NUCLEOTIDE SEQUENCE [LARGE SCALE GENOMIC DNA]</scope>
    <source>
        <strain evidence="2 3">DSM 436</strain>
    </source>
</reference>